<dbReference type="Gene3D" id="2.70.70.10">
    <property type="entry name" value="Glucose Permease (Domain IIA)"/>
    <property type="match status" value="1"/>
</dbReference>
<sequence length="337" mass="36995">MSGKKSWVASSLSLATASFFTGGQGETAYAEDIIRMKEPGWEKEQVAQEVLYQYLNPISSVSEGNMAVKTDKKPLNHKVKKGETLFGIGQRYGVDSDTLASYNKIRDPRTLQPGKRLKVPVEIKRIRVKEKETLKSIAQKQGVSVDTLKKANPDSNLTDAVYVGQILKVPHVYKPNPVTEKPASTVEKRKVNKTRPKTQLASSSSREHIPTNQSYSFFWPVSGKITSTYGMRRGKMHTGIDISNGNGTQNGIKASLDGTVTRAGYAGGYGNLVVVDHGNGWSTYYAHLSRIGVQKGQRVKQGEVLGNMGTTGNSTGVHLHFEVRRHDNPINPLTVLP</sequence>
<dbReference type="GO" id="GO:0004222">
    <property type="term" value="F:metalloendopeptidase activity"/>
    <property type="evidence" value="ECO:0007669"/>
    <property type="project" value="TreeGrafter"/>
</dbReference>
<dbReference type="Gene3D" id="3.10.350.10">
    <property type="entry name" value="LysM domain"/>
    <property type="match status" value="2"/>
</dbReference>
<evidence type="ECO:0000313" key="4">
    <source>
        <dbReference type="EMBL" id="QKG85742.1"/>
    </source>
</evidence>
<feature type="domain" description="LysM" evidence="3">
    <location>
        <begin position="124"/>
        <end position="169"/>
    </location>
</feature>
<dbReference type="PROSITE" id="PS51782">
    <property type="entry name" value="LYSM"/>
    <property type="match status" value="2"/>
</dbReference>
<reference evidence="4 5" key="1">
    <citation type="submission" date="2020-01" db="EMBL/GenBank/DDBJ databases">
        <authorList>
            <person name="Gulvik C.A."/>
            <person name="Batra D.G."/>
        </authorList>
    </citation>
    <scope>NUCLEOTIDE SEQUENCE [LARGE SCALE GENOMIC DNA]</scope>
    <source>
        <strain evidence="4 5">W9323</strain>
    </source>
</reference>
<name>A0A7D3XS45_9BACL</name>
<dbReference type="InterPro" id="IPR036779">
    <property type="entry name" value="LysM_dom_sf"/>
</dbReference>
<dbReference type="InterPro" id="IPR011055">
    <property type="entry name" value="Dup_hybrid_motif"/>
</dbReference>
<dbReference type="Pfam" id="PF01551">
    <property type="entry name" value="Peptidase_M23"/>
    <property type="match status" value="1"/>
</dbReference>
<organism evidence="4 5">
    <name type="scientific">Kroppenstedtia pulmonis</name>
    <dbReference type="NCBI Taxonomy" id="1380685"/>
    <lineage>
        <taxon>Bacteria</taxon>
        <taxon>Bacillati</taxon>
        <taxon>Bacillota</taxon>
        <taxon>Bacilli</taxon>
        <taxon>Bacillales</taxon>
        <taxon>Thermoactinomycetaceae</taxon>
        <taxon>Kroppenstedtia</taxon>
    </lineage>
</organism>
<dbReference type="EMBL" id="CP048104">
    <property type="protein sequence ID" value="QKG85742.1"/>
    <property type="molecule type" value="Genomic_DNA"/>
</dbReference>
<dbReference type="CDD" id="cd12797">
    <property type="entry name" value="M23_peptidase"/>
    <property type="match status" value="1"/>
</dbReference>
<dbReference type="Pfam" id="PF01476">
    <property type="entry name" value="LysM"/>
    <property type="match status" value="2"/>
</dbReference>
<gene>
    <name evidence="4" type="ORF">GXN76_15635</name>
</gene>
<feature type="domain" description="LysM" evidence="3">
    <location>
        <begin position="75"/>
        <end position="119"/>
    </location>
</feature>
<feature type="compositionally biased region" description="Polar residues" evidence="2">
    <location>
        <begin position="197"/>
        <end position="208"/>
    </location>
</feature>
<evidence type="ECO:0000259" key="3">
    <source>
        <dbReference type="PROSITE" id="PS51782"/>
    </source>
</evidence>
<proteinExistence type="predicted"/>
<dbReference type="SUPFAM" id="SSF54106">
    <property type="entry name" value="LysM domain"/>
    <property type="match status" value="2"/>
</dbReference>
<accession>A0A7D3XS45</accession>
<evidence type="ECO:0000256" key="2">
    <source>
        <dbReference type="SAM" id="MobiDB-lite"/>
    </source>
</evidence>
<protein>
    <submittedName>
        <fullName evidence="4">M23 family metallopeptidase</fullName>
    </submittedName>
</protein>
<dbReference type="SMART" id="SM00257">
    <property type="entry name" value="LysM"/>
    <property type="match status" value="2"/>
</dbReference>
<dbReference type="InterPro" id="IPR018392">
    <property type="entry name" value="LysM"/>
</dbReference>
<dbReference type="CDD" id="cd00118">
    <property type="entry name" value="LysM"/>
    <property type="match status" value="2"/>
</dbReference>
<evidence type="ECO:0000256" key="1">
    <source>
        <dbReference type="ARBA" id="ARBA00022729"/>
    </source>
</evidence>
<dbReference type="AlphaFoldDB" id="A0A7D3XS45"/>
<dbReference type="KEGG" id="kpul:GXN76_15635"/>
<dbReference type="Proteomes" id="UP000503088">
    <property type="component" value="Chromosome"/>
</dbReference>
<dbReference type="PANTHER" id="PTHR21666:SF289">
    <property type="entry name" value="L-ALA--D-GLU ENDOPEPTIDASE"/>
    <property type="match status" value="1"/>
</dbReference>
<dbReference type="PANTHER" id="PTHR21666">
    <property type="entry name" value="PEPTIDASE-RELATED"/>
    <property type="match status" value="1"/>
</dbReference>
<evidence type="ECO:0000313" key="5">
    <source>
        <dbReference type="Proteomes" id="UP000503088"/>
    </source>
</evidence>
<keyword evidence="1" id="KW-0732">Signal</keyword>
<feature type="region of interest" description="Disordered" evidence="2">
    <location>
        <begin position="189"/>
        <end position="208"/>
    </location>
</feature>
<dbReference type="RefSeq" id="WP_173224736.1">
    <property type="nucleotide sequence ID" value="NZ_CP048104.1"/>
</dbReference>
<dbReference type="InterPro" id="IPR050570">
    <property type="entry name" value="Cell_wall_metabolism_enzyme"/>
</dbReference>
<keyword evidence="5" id="KW-1185">Reference proteome</keyword>
<dbReference type="InterPro" id="IPR016047">
    <property type="entry name" value="M23ase_b-sheet_dom"/>
</dbReference>
<dbReference type="SUPFAM" id="SSF51261">
    <property type="entry name" value="Duplicated hybrid motif"/>
    <property type="match status" value="1"/>
</dbReference>